<dbReference type="Proteomes" id="UP000076925">
    <property type="component" value="Unassembled WGS sequence"/>
</dbReference>
<dbReference type="Gene3D" id="2.130.10.10">
    <property type="entry name" value="YVTN repeat-like/Quinoprotein amine dehydrogenase"/>
    <property type="match status" value="3"/>
</dbReference>
<feature type="repeat" description="WD" evidence="3">
    <location>
        <begin position="678"/>
        <end position="719"/>
    </location>
</feature>
<evidence type="ECO:0000256" key="4">
    <source>
        <dbReference type="SAM" id="Coils"/>
    </source>
</evidence>
<dbReference type="STRING" id="128403.WA1_50660"/>
<dbReference type="PROSITE" id="PS50082">
    <property type="entry name" value="WD_REPEATS_2"/>
    <property type="match status" value="3"/>
</dbReference>
<dbReference type="OrthoDB" id="500003at2"/>
<protein>
    <recommendedName>
        <fullName evidence="5">Novel STAND NTPase 1 domain-containing protein</fullName>
    </recommendedName>
</protein>
<evidence type="ECO:0000259" key="5">
    <source>
        <dbReference type="Pfam" id="PF20703"/>
    </source>
</evidence>
<dbReference type="InterPro" id="IPR019775">
    <property type="entry name" value="WD40_repeat_CS"/>
</dbReference>
<dbReference type="SUPFAM" id="SSF50978">
    <property type="entry name" value="WD40 repeat-like"/>
    <property type="match status" value="2"/>
</dbReference>
<dbReference type="CDD" id="cd00200">
    <property type="entry name" value="WD40"/>
    <property type="match status" value="1"/>
</dbReference>
<feature type="repeat" description="WD" evidence="3">
    <location>
        <begin position="1134"/>
        <end position="1167"/>
    </location>
</feature>
<accession>A0A139WQG7</accession>
<feature type="coiled-coil region" evidence="4">
    <location>
        <begin position="37"/>
        <end position="83"/>
    </location>
</feature>
<dbReference type="Pfam" id="PF20703">
    <property type="entry name" value="nSTAND1"/>
    <property type="match status" value="1"/>
</dbReference>
<dbReference type="InterPro" id="IPR015943">
    <property type="entry name" value="WD40/YVTN_repeat-like_dom_sf"/>
</dbReference>
<dbReference type="AlphaFoldDB" id="A0A139WQG7"/>
<organism evidence="6 7">
    <name type="scientific">Scytonema hofmannii PCC 7110</name>
    <dbReference type="NCBI Taxonomy" id="128403"/>
    <lineage>
        <taxon>Bacteria</taxon>
        <taxon>Bacillati</taxon>
        <taxon>Cyanobacteriota</taxon>
        <taxon>Cyanophyceae</taxon>
        <taxon>Nostocales</taxon>
        <taxon>Scytonemataceae</taxon>
        <taxon>Scytonema</taxon>
    </lineage>
</organism>
<dbReference type="SMART" id="SM00320">
    <property type="entry name" value="WD40"/>
    <property type="match status" value="11"/>
</dbReference>
<keyword evidence="7" id="KW-1185">Reference proteome</keyword>
<dbReference type="Pfam" id="PF00400">
    <property type="entry name" value="WD40"/>
    <property type="match status" value="4"/>
</dbReference>
<dbReference type="PROSITE" id="PS50294">
    <property type="entry name" value="WD_REPEATS_REGION"/>
    <property type="match status" value="3"/>
</dbReference>
<name>A0A139WQG7_9CYAN</name>
<evidence type="ECO:0000256" key="1">
    <source>
        <dbReference type="ARBA" id="ARBA00022574"/>
    </source>
</evidence>
<reference evidence="6 7" key="1">
    <citation type="journal article" date="2013" name="Genome Biol. Evol.">
        <title>Genomes of Stigonematalean cyanobacteria (subsection V) and the evolution of oxygenic photosynthesis from prokaryotes to plastids.</title>
        <authorList>
            <person name="Dagan T."/>
            <person name="Roettger M."/>
            <person name="Stucken K."/>
            <person name="Landan G."/>
            <person name="Koch R."/>
            <person name="Major P."/>
            <person name="Gould S.B."/>
            <person name="Goremykin V.V."/>
            <person name="Rippka R."/>
            <person name="Tandeau de Marsac N."/>
            <person name="Gugger M."/>
            <person name="Lockhart P.J."/>
            <person name="Allen J.F."/>
            <person name="Brune I."/>
            <person name="Maus I."/>
            <person name="Puhler A."/>
            <person name="Martin W.F."/>
        </authorList>
    </citation>
    <scope>NUCLEOTIDE SEQUENCE [LARGE SCALE GENOMIC DNA]</scope>
    <source>
        <strain evidence="6 7">PCC 7110</strain>
    </source>
</reference>
<sequence>MRPSESPFTALARTLLLITNNNDIVVSKQLDNLHFIDEILQQEITALNQRIDECDENTESDEILQLEQKVKNYERIADNWKRAPKEAKQRLIVDHFDDINNLCRDNNERTILKETVLDCLNPLSKRLQNPNEFIKIIKTWSEQRSGIKLLLVIDQFEELITLSSQSEENKENKQPNLTESQQFLELLEAILAANMPQLSIVVTLRSDFEPRFLNSEALKSYWTYARFPVRAMRSDELRSAIERPAAEMALYFEQLPGERNPVDKLVDEVGQMPGALPLLSFTLSELYIKLAKKWEALESSDRALTLDTEFDKEGGVAGSLTRRANKEYDSLPDDKHRDTMRRVMLRMVTVEGGESARRRVPLSELVYADKYEPSKTDDEENQRVELILKRLNEARLIVSGQETGEPYVEPAHDFLVRSWDKLQKWQQKEQEDLPLQRRLTPAALEWKNKEQSASVLGKAEPVLSWFDKKIDSAENWFNEIKKNAQERQREKKLQFLWNGNPYLDVLKKKLKSVDYWFNQVEAEFVQQSVWQRRRNVNLRWSIAIGVILGLSWLTFWALTEQRKAVINQMSADKDSTETDLRSNQLTLDALIKSLQAAQSSKHWLLQAFRPEQEIQNQVIGTLRKAFYTVREHNRWQLPQGVVVQDVFVSQDGKVLVATTTEDGTVCLRNLPSQQCDELPSRDSSVKSAQFSPDGMRLVITDSKDTVRLWNLESKQFEELPRLQNSVTNVIFSPDGKRSILNNMYLWNLENKQLYRLPENQGNKIINVKFSSDNNLLVATVAENLTTVNLWNYSSGRKLGSMDAPDHVDDAIISPDGKQLIILYGSARNAGVASLLWNVESSFSQSLGKDIMVSFSPNGEQLATSGEDGTIHLRDSFGDSIAEFKGSQGLVSLRFSSDGKQLVSIGNDNTIRLWNMQTQQLSQFQALPGSVRTLSFSPDGKQLAILEEGTIHLRNSSGNLLTSLPKQYNPESQLVFRPKNHQLAIIEPDVIRLWDLSLSKEVDTFPGNYGGSSFSFSPDGKQLAILETNDTLRVLDLSNKQVQEIKWDTAPLASAIWSQDGKLLVATIGDFGPGGRTVNLWDLLSRKQFASLLVGQDYVRNHTDVTFNYDSGLVAIAKEGTIGLWDFQDRQIVEFQAHSGNVKSLSISPDGSTLAVVGEDGTAKLWQLGEIDELLERGCQRVGDYLVTLNENNRDRHLCDDIIVNSRP</sequence>
<evidence type="ECO:0000313" key="7">
    <source>
        <dbReference type="Proteomes" id="UP000076925"/>
    </source>
</evidence>
<dbReference type="InterPro" id="IPR049052">
    <property type="entry name" value="nSTAND1"/>
</dbReference>
<gene>
    <name evidence="6" type="ORF">WA1_50660</name>
</gene>
<evidence type="ECO:0000256" key="2">
    <source>
        <dbReference type="ARBA" id="ARBA00022737"/>
    </source>
</evidence>
<evidence type="ECO:0000313" key="6">
    <source>
        <dbReference type="EMBL" id="KYC34679.1"/>
    </source>
</evidence>
<dbReference type="InterPro" id="IPR036322">
    <property type="entry name" value="WD40_repeat_dom_sf"/>
</dbReference>
<proteinExistence type="predicted"/>
<dbReference type="EMBL" id="ANNX02000077">
    <property type="protein sequence ID" value="KYC34679.1"/>
    <property type="molecule type" value="Genomic_DNA"/>
</dbReference>
<dbReference type="PANTHER" id="PTHR19879">
    <property type="entry name" value="TRANSCRIPTION INITIATION FACTOR TFIID"/>
    <property type="match status" value="1"/>
</dbReference>
<keyword evidence="1 3" id="KW-0853">WD repeat</keyword>
<feature type="domain" description="Novel STAND NTPase 1" evidence="5">
    <location>
        <begin position="127"/>
        <end position="452"/>
    </location>
</feature>
<comment type="caution">
    <text evidence="6">The sequence shown here is derived from an EMBL/GenBank/DDBJ whole genome shotgun (WGS) entry which is preliminary data.</text>
</comment>
<dbReference type="InterPro" id="IPR001680">
    <property type="entry name" value="WD40_rpt"/>
</dbReference>
<dbReference type="PROSITE" id="PS00678">
    <property type="entry name" value="WD_REPEATS_1"/>
    <property type="match status" value="1"/>
</dbReference>
<evidence type="ECO:0000256" key="3">
    <source>
        <dbReference type="PROSITE-ProRule" id="PRU00221"/>
    </source>
</evidence>
<keyword evidence="4" id="KW-0175">Coiled coil</keyword>
<keyword evidence="2" id="KW-0677">Repeat</keyword>
<dbReference type="PANTHER" id="PTHR19879:SF9">
    <property type="entry name" value="TRANSCRIPTION INITIATION FACTOR TFIID SUBUNIT 5"/>
    <property type="match status" value="1"/>
</dbReference>
<feature type="repeat" description="WD" evidence="3">
    <location>
        <begin position="889"/>
        <end position="923"/>
    </location>
</feature>